<evidence type="ECO:0000313" key="1">
    <source>
        <dbReference type="EMBL" id="KYN23596.1"/>
    </source>
</evidence>
<protein>
    <recommendedName>
        <fullName evidence="3">HEPN domain-containing protein</fullName>
    </recommendedName>
</protein>
<name>A0A151JD62_9VIBR</name>
<dbReference type="Proteomes" id="UP000075349">
    <property type="component" value="Unassembled WGS sequence"/>
</dbReference>
<organism evidence="1 2">
    <name type="scientific">Vibrio cidicii</name>
    <dbReference type="NCBI Taxonomy" id="1763883"/>
    <lineage>
        <taxon>Bacteria</taxon>
        <taxon>Pseudomonadati</taxon>
        <taxon>Pseudomonadota</taxon>
        <taxon>Gammaproteobacteria</taxon>
        <taxon>Vibrionales</taxon>
        <taxon>Vibrionaceae</taxon>
        <taxon>Vibrio</taxon>
    </lineage>
</organism>
<evidence type="ECO:0008006" key="3">
    <source>
        <dbReference type="Google" id="ProtNLM"/>
    </source>
</evidence>
<dbReference type="Gene3D" id="1.20.120.330">
    <property type="entry name" value="Nucleotidyltransferases domain 2"/>
    <property type="match status" value="1"/>
</dbReference>
<reference evidence="2" key="1">
    <citation type="submission" date="2015-12" db="EMBL/GenBank/DDBJ databases">
        <authorList>
            <person name="Tarr C.L."/>
            <person name="Gladney L.M."/>
        </authorList>
    </citation>
    <scope>NUCLEOTIDE SEQUENCE [LARGE SCALE GENOMIC DNA]</scope>
    <source>
        <strain evidence="2">2756-81</strain>
    </source>
</reference>
<proteinExistence type="predicted"/>
<accession>A0A151JD62</accession>
<comment type="caution">
    <text evidence="1">The sequence shown here is derived from an EMBL/GenBank/DDBJ whole genome shotgun (WGS) entry which is preliminary data.</text>
</comment>
<evidence type="ECO:0000313" key="2">
    <source>
        <dbReference type="Proteomes" id="UP000075349"/>
    </source>
</evidence>
<dbReference type="AlphaFoldDB" id="A0A151JD62"/>
<sequence>MPVSSKDFLSLVQNATTNANSEIDYRNIISRGYYGMYHGVLELLTKRPIPIKGVGCHESLKDYLTSYDAKQDEPYAPKDMQRLKTFLEIYKTKRRKADYDLDEEVFKDEAIAVCHALDKFLQQCASMQAAVAIQPKTQKPS</sequence>
<gene>
    <name evidence="1" type="ORF">AUQ44_16595</name>
</gene>
<dbReference type="EMBL" id="LOMK01000002">
    <property type="protein sequence ID" value="KYN23596.1"/>
    <property type="molecule type" value="Genomic_DNA"/>
</dbReference>